<name>A0ACC1H8H8_9FUNG</name>
<gene>
    <name evidence="1" type="ORF">EV182_008238</name>
</gene>
<dbReference type="Proteomes" id="UP001145114">
    <property type="component" value="Unassembled WGS sequence"/>
</dbReference>
<comment type="caution">
    <text evidence="1">The sequence shown here is derived from an EMBL/GenBank/DDBJ whole genome shotgun (WGS) entry which is preliminary data.</text>
</comment>
<reference evidence="1" key="1">
    <citation type="submission" date="2022-06" db="EMBL/GenBank/DDBJ databases">
        <title>Phylogenomic reconstructions and comparative analyses of Kickxellomycotina fungi.</title>
        <authorList>
            <person name="Reynolds N.K."/>
            <person name="Stajich J.E."/>
            <person name="Barry K."/>
            <person name="Grigoriev I.V."/>
            <person name="Crous P."/>
            <person name="Smith M.E."/>
        </authorList>
    </citation>
    <scope>NUCLEOTIDE SEQUENCE</scope>
    <source>
        <strain evidence="1">RSA 2271</strain>
    </source>
</reference>
<feature type="non-terminal residue" evidence="1">
    <location>
        <position position="157"/>
    </location>
</feature>
<accession>A0ACC1H8H8</accession>
<organism evidence="1 2">
    <name type="scientific">Spiromyces aspiralis</name>
    <dbReference type="NCBI Taxonomy" id="68401"/>
    <lineage>
        <taxon>Eukaryota</taxon>
        <taxon>Fungi</taxon>
        <taxon>Fungi incertae sedis</taxon>
        <taxon>Zoopagomycota</taxon>
        <taxon>Kickxellomycotina</taxon>
        <taxon>Kickxellomycetes</taxon>
        <taxon>Kickxellales</taxon>
        <taxon>Kickxellaceae</taxon>
        <taxon>Spiromyces</taxon>
    </lineage>
</organism>
<evidence type="ECO:0000313" key="2">
    <source>
        <dbReference type="Proteomes" id="UP001145114"/>
    </source>
</evidence>
<sequence>MEQTMMVPTTELKPFETTRVIVWAGMYFQEPIMGVREQLVRLPSNVYITSTSYGSPALRYGVAAGTFVIDIDGKPVHTLDDLYAILKLKSKVYKKAVEGGEDVGEVDAMSEASIKNAATNEDDIDAMKDTRHKYARITTIDMHERPKVISLRIDEHY</sequence>
<keyword evidence="2" id="KW-1185">Reference proteome</keyword>
<proteinExistence type="predicted"/>
<protein>
    <submittedName>
        <fullName evidence="1">Uncharacterized protein</fullName>
    </submittedName>
</protein>
<dbReference type="EMBL" id="JAMZIH010009288">
    <property type="protein sequence ID" value="KAJ1670394.1"/>
    <property type="molecule type" value="Genomic_DNA"/>
</dbReference>
<evidence type="ECO:0000313" key="1">
    <source>
        <dbReference type="EMBL" id="KAJ1670394.1"/>
    </source>
</evidence>